<dbReference type="Proteomes" id="UP000650582">
    <property type="component" value="Unassembled WGS sequence"/>
</dbReference>
<dbReference type="PANTHER" id="PTHR34213:SF2">
    <property type="entry name" value="NUCLEAR TRANSPORT FACTOR 2 (NTF2) FAMILY PROTEIN"/>
    <property type="match status" value="1"/>
</dbReference>
<keyword evidence="1" id="KW-0732">Signal</keyword>
<protein>
    <recommendedName>
        <fullName evidence="4">SnoaL-like domain-containing protein</fullName>
    </recommendedName>
</protein>
<accession>A0A8H7LEW3</accession>
<sequence length="225" mass="25689">MRTRQLVLTLIPLLNLHATRTFASQSVLSAMSGTIITNTDVTRLANGVEVQNSGIPLEGKRKQVVEDVLNLFSSKPSQDILHRTWRQDAIFEDPLSKCFGYKEFAPQWYGLEKLFPTSRTLSYKVISSTNDPRRITYEQQQEYTVRFIGTKKLMNSTVVIDLDENDQIVKLEDKWNGNDQPTRFVVAPLECYDYPVVDIGTQIEGKLKTMYNSSLPEPMLDKAHV</sequence>
<evidence type="ECO:0000256" key="1">
    <source>
        <dbReference type="SAM" id="SignalP"/>
    </source>
</evidence>
<feature type="signal peptide" evidence="1">
    <location>
        <begin position="1"/>
        <end position="23"/>
    </location>
</feature>
<dbReference type="SUPFAM" id="SSF54427">
    <property type="entry name" value="NTF2-like"/>
    <property type="match status" value="1"/>
</dbReference>
<evidence type="ECO:0000313" key="2">
    <source>
        <dbReference type="EMBL" id="KAF8673629.1"/>
    </source>
</evidence>
<gene>
    <name evidence="2" type="ORF">RHS04_07610</name>
</gene>
<reference evidence="2" key="1">
    <citation type="submission" date="2020-09" db="EMBL/GenBank/DDBJ databases">
        <title>Comparative genome analyses of four rice-infecting Rhizoctonia solani isolates reveal extensive enrichment of homogalacturonan modification genes.</title>
        <authorList>
            <person name="Lee D.-Y."/>
            <person name="Jeon J."/>
            <person name="Kim K.-T."/>
            <person name="Cheong K."/>
            <person name="Song H."/>
            <person name="Choi G."/>
            <person name="Ko J."/>
            <person name="Opiyo S.O."/>
            <person name="Zuo S."/>
            <person name="Madhav S."/>
            <person name="Lee Y.-H."/>
            <person name="Wang G.-L."/>
        </authorList>
    </citation>
    <scope>NUCLEOTIDE SEQUENCE</scope>
    <source>
        <strain evidence="2">AG1-IA YN-7</strain>
    </source>
</reference>
<feature type="chain" id="PRO_5034791278" description="SnoaL-like domain-containing protein" evidence="1">
    <location>
        <begin position="24"/>
        <end position="225"/>
    </location>
</feature>
<comment type="caution">
    <text evidence="2">The sequence shown here is derived from an EMBL/GenBank/DDBJ whole genome shotgun (WGS) entry which is preliminary data.</text>
</comment>
<dbReference type="AlphaFoldDB" id="A0A8H7LEW3"/>
<evidence type="ECO:0008006" key="4">
    <source>
        <dbReference type="Google" id="ProtNLM"/>
    </source>
</evidence>
<dbReference type="PANTHER" id="PTHR34213">
    <property type="entry name" value="NUCLEAR TRANSPORT FACTOR 2 (NTF2) FAMILY PROTEIN"/>
    <property type="match status" value="1"/>
</dbReference>
<dbReference type="EMBL" id="JACYCC010000139">
    <property type="protein sequence ID" value="KAF8673629.1"/>
    <property type="molecule type" value="Genomic_DNA"/>
</dbReference>
<organism evidence="2 3">
    <name type="scientific">Rhizoctonia solani</name>
    <dbReference type="NCBI Taxonomy" id="456999"/>
    <lineage>
        <taxon>Eukaryota</taxon>
        <taxon>Fungi</taxon>
        <taxon>Dikarya</taxon>
        <taxon>Basidiomycota</taxon>
        <taxon>Agaricomycotina</taxon>
        <taxon>Agaricomycetes</taxon>
        <taxon>Cantharellales</taxon>
        <taxon>Ceratobasidiaceae</taxon>
        <taxon>Rhizoctonia</taxon>
    </lineage>
</organism>
<name>A0A8H7LEW3_9AGAM</name>
<evidence type="ECO:0000313" key="3">
    <source>
        <dbReference type="Proteomes" id="UP000650582"/>
    </source>
</evidence>
<dbReference type="InterPro" id="IPR032710">
    <property type="entry name" value="NTF2-like_dom_sf"/>
</dbReference>
<proteinExistence type="predicted"/>